<proteinExistence type="predicted"/>
<accession>A0AAU9IE93</accession>
<evidence type="ECO:0000313" key="2">
    <source>
        <dbReference type="Proteomes" id="UP001162131"/>
    </source>
</evidence>
<sequence>MTIKTKINHKWDSLRNWRRRTFGVSQRMLLFDFLISFVTNGECFIADLPSNFMTLRKLSSDNFASVLSFELIRN</sequence>
<dbReference type="AlphaFoldDB" id="A0AAU9IE93"/>
<reference evidence="1" key="1">
    <citation type="submission" date="2021-09" db="EMBL/GenBank/DDBJ databases">
        <authorList>
            <consortium name="AG Swart"/>
            <person name="Singh M."/>
            <person name="Singh A."/>
            <person name="Seah K."/>
            <person name="Emmerich C."/>
        </authorList>
    </citation>
    <scope>NUCLEOTIDE SEQUENCE</scope>
    <source>
        <strain evidence="1">ATCC30299</strain>
    </source>
</reference>
<dbReference type="EMBL" id="CAJZBQ010000004">
    <property type="protein sequence ID" value="CAG9311587.1"/>
    <property type="molecule type" value="Genomic_DNA"/>
</dbReference>
<keyword evidence="2" id="KW-1185">Reference proteome</keyword>
<name>A0AAU9IE93_9CILI</name>
<comment type="caution">
    <text evidence="1">The sequence shown here is derived from an EMBL/GenBank/DDBJ whole genome shotgun (WGS) entry which is preliminary data.</text>
</comment>
<organism evidence="1 2">
    <name type="scientific">Blepharisma stoltei</name>
    <dbReference type="NCBI Taxonomy" id="1481888"/>
    <lineage>
        <taxon>Eukaryota</taxon>
        <taxon>Sar</taxon>
        <taxon>Alveolata</taxon>
        <taxon>Ciliophora</taxon>
        <taxon>Postciliodesmatophora</taxon>
        <taxon>Heterotrichea</taxon>
        <taxon>Heterotrichida</taxon>
        <taxon>Blepharismidae</taxon>
        <taxon>Blepharisma</taxon>
    </lineage>
</organism>
<gene>
    <name evidence="1" type="ORF">BSTOLATCC_MIC3875</name>
</gene>
<protein>
    <submittedName>
        <fullName evidence="1">Uncharacterized protein</fullName>
    </submittedName>
</protein>
<dbReference type="Proteomes" id="UP001162131">
    <property type="component" value="Unassembled WGS sequence"/>
</dbReference>
<evidence type="ECO:0000313" key="1">
    <source>
        <dbReference type="EMBL" id="CAG9311587.1"/>
    </source>
</evidence>